<accession>A0A3S9ADC7</accession>
<dbReference type="AlphaFoldDB" id="A0A3S9ADC7"/>
<evidence type="ECO:0000256" key="4">
    <source>
        <dbReference type="ARBA" id="ARBA00022989"/>
    </source>
</evidence>
<keyword evidence="3 6" id="KW-0812">Transmembrane</keyword>
<dbReference type="KEGG" id="palb:EJC50_17865"/>
<gene>
    <name evidence="8" type="ORF">EJC50_17865</name>
</gene>
<dbReference type="CDD" id="cd06261">
    <property type="entry name" value="TM_PBP2"/>
    <property type="match status" value="1"/>
</dbReference>
<feature type="transmembrane region" description="Helical" evidence="6">
    <location>
        <begin position="123"/>
        <end position="142"/>
    </location>
</feature>
<keyword evidence="9" id="KW-1185">Reference proteome</keyword>
<protein>
    <submittedName>
        <fullName evidence="8">Sugar ABC transporter permease</fullName>
    </submittedName>
</protein>
<evidence type="ECO:0000256" key="2">
    <source>
        <dbReference type="ARBA" id="ARBA00022448"/>
    </source>
</evidence>
<evidence type="ECO:0000256" key="3">
    <source>
        <dbReference type="ARBA" id="ARBA00022692"/>
    </source>
</evidence>
<dbReference type="OrthoDB" id="9785836at2"/>
<feature type="domain" description="ABC transmembrane type-1" evidence="7">
    <location>
        <begin position="83"/>
        <end position="298"/>
    </location>
</feature>
<name>A0A3S9ADC7_9BACL</name>
<dbReference type="Gene3D" id="1.10.3720.10">
    <property type="entry name" value="MetI-like"/>
    <property type="match status" value="1"/>
</dbReference>
<keyword evidence="4 6" id="KW-1133">Transmembrane helix</keyword>
<dbReference type="PANTHER" id="PTHR43496">
    <property type="entry name" value="PROTEIN LPLB"/>
    <property type="match status" value="1"/>
</dbReference>
<feature type="transmembrane region" description="Helical" evidence="6">
    <location>
        <begin position="162"/>
        <end position="181"/>
    </location>
</feature>
<proteinExistence type="inferred from homology"/>
<keyword evidence="2 6" id="KW-0813">Transport</keyword>
<keyword evidence="5 6" id="KW-0472">Membrane</keyword>
<evidence type="ECO:0000313" key="9">
    <source>
        <dbReference type="Proteomes" id="UP000272528"/>
    </source>
</evidence>
<evidence type="ECO:0000256" key="5">
    <source>
        <dbReference type="ARBA" id="ARBA00023136"/>
    </source>
</evidence>
<evidence type="ECO:0000259" key="7">
    <source>
        <dbReference type="PROSITE" id="PS50928"/>
    </source>
</evidence>
<dbReference type="Proteomes" id="UP000272528">
    <property type="component" value="Chromosome"/>
</dbReference>
<evidence type="ECO:0000256" key="1">
    <source>
        <dbReference type="ARBA" id="ARBA00004141"/>
    </source>
</evidence>
<dbReference type="PANTHER" id="PTHR43496:SF1">
    <property type="entry name" value="POLYGALACTURONAN_RHAMNOGALACTURONAN TRANSPORT SYSTEM PERMEASE PROTEIN YTEP"/>
    <property type="match status" value="1"/>
</dbReference>
<reference evidence="9" key="1">
    <citation type="submission" date="2018-12" db="EMBL/GenBank/DDBJ databases">
        <title>Genome sequence of Peanibacillus sp.</title>
        <authorList>
            <person name="Subramani G."/>
            <person name="Srinivasan S."/>
            <person name="Kim M.K."/>
        </authorList>
    </citation>
    <scope>NUCLEOTIDE SEQUENCE [LARGE SCALE GENOMIC DNA]</scope>
    <source>
        <strain evidence="9">18JY67-1</strain>
    </source>
</reference>
<dbReference type="GO" id="GO:0055085">
    <property type="term" value="P:transmembrane transport"/>
    <property type="evidence" value="ECO:0007669"/>
    <property type="project" value="InterPro"/>
</dbReference>
<sequence>MTREAQKNRQQRKLLRTIWKHRIFYLFVIPGVVWFIVFCYLPLYGLTLAFKDFSYAGGIFGGKYAGLTYFKQFFDYYLSTDIIRNTVVISFLKLIIGFPAPIILAIMLNEVKNHAFKRSLQTISYLPYFVSWVVVVTLLNRLLTTDGGPVNEMLHSLGLKPIMFMGNVDWFYPLIIGSFVWKTIGWNSIIYLAAIAGIDPELYEAAKIDGASRLRQMWHVTLPGIRDITIILFILGIGSLMSAGYEQMLLFKNPATEAIGSVLDTYSIEAGIKQGRLSYATAVGFFQSAIAFILILVVNRIGKKVSDVSLF</sequence>
<dbReference type="InterPro" id="IPR035906">
    <property type="entry name" value="MetI-like_sf"/>
</dbReference>
<feature type="transmembrane region" description="Helical" evidence="6">
    <location>
        <begin position="87"/>
        <end position="111"/>
    </location>
</feature>
<dbReference type="EMBL" id="CP034437">
    <property type="protein sequence ID" value="AZN43767.1"/>
    <property type="molecule type" value="Genomic_DNA"/>
</dbReference>
<dbReference type="Pfam" id="PF00528">
    <property type="entry name" value="BPD_transp_1"/>
    <property type="match status" value="1"/>
</dbReference>
<feature type="transmembrane region" description="Helical" evidence="6">
    <location>
        <begin position="21"/>
        <end position="43"/>
    </location>
</feature>
<evidence type="ECO:0000313" key="8">
    <source>
        <dbReference type="EMBL" id="AZN43767.1"/>
    </source>
</evidence>
<feature type="transmembrane region" description="Helical" evidence="6">
    <location>
        <begin position="277"/>
        <end position="298"/>
    </location>
</feature>
<feature type="transmembrane region" description="Helical" evidence="6">
    <location>
        <begin position="225"/>
        <end position="245"/>
    </location>
</feature>
<evidence type="ECO:0000256" key="6">
    <source>
        <dbReference type="RuleBase" id="RU363032"/>
    </source>
</evidence>
<dbReference type="SUPFAM" id="SSF161098">
    <property type="entry name" value="MetI-like"/>
    <property type="match status" value="1"/>
</dbReference>
<comment type="subcellular location">
    <subcellularLocation>
        <location evidence="6">Cell membrane</location>
        <topology evidence="6">Multi-pass membrane protein</topology>
    </subcellularLocation>
    <subcellularLocation>
        <location evidence="1">Membrane</location>
        <topology evidence="1">Multi-pass membrane protein</topology>
    </subcellularLocation>
</comment>
<dbReference type="GO" id="GO:0005886">
    <property type="term" value="C:plasma membrane"/>
    <property type="evidence" value="ECO:0007669"/>
    <property type="project" value="UniProtKB-SubCell"/>
</dbReference>
<comment type="similarity">
    <text evidence="6">Belongs to the binding-protein-dependent transport system permease family.</text>
</comment>
<dbReference type="PROSITE" id="PS50928">
    <property type="entry name" value="ABC_TM1"/>
    <property type="match status" value="1"/>
</dbReference>
<organism evidence="8 9">
    <name type="scientific">Paenibacillus albus</name>
    <dbReference type="NCBI Taxonomy" id="2495582"/>
    <lineage>
        <taxon>Bacteria</taxon>
        <taxon>Bacillati</taxon>
        <taxon>Bacillota</taxon>
        <taxon>Bacilli</taxon>
        <taxon>Bacillales</taxon>
        <taxon>Paenibacillaceae</taxon>
        <taxon>Paenibacillus</taxon>
    </lineage>
</organism>
<dbReference type="InterPro" id="IPR000515">
    <property type="entry name" value="MetI-like"/>
</dbReference>